<keyword evidence="3" id="KW-1185">Reference proteome</keyword>
<gene>
    <name evidence="2" type="ORF">L861_17690</name>
</gene>
<name>S2KN76_LITA3</name>
<protein>
    <submittedName>
        <fullName evidence="2">Uncharacterized protein</fullName>
    </submittedName>
</protein>
<evidence type="ECO:0000256" key="1">
    <source>
        <dbReference type="SAM" id="Phobius"/>
    </source>
</evidence>
<evidence type="ECO:0000313" key="2">
    <source>
        <dbReference type="EMBL" id="EPC03375.1"/>
    </source>
</evidence>
<dbReference type="OrthoDB" id="6169036at2"/>
<reference evidence="2 3" key="1">
    <citation type="journal article" date="2013" name="Genome Announc.">
        <title>Draft genome sequence of the moderately halophilic gammaproteobacterium Halomonas anticariensis FP35.</title>
        <authorList>
            <person name="Tahrioui A."/>
            <person name="Quesada E."/>
            <person name="Llamas I."/>
        </authorList>
    </citation>
    <scope>NUCLEOTIDE SEQUENCE [LARGE SCALE GENOMIC DNA]</scope>
    <source>
        <strain evidence="3">DSM 16096 / CECT 5854 / LMG 22089 / FP35</strain>
    </source>
</reference>
<accession>S2KN76</accession>
<comment type="caution">
    <text evidence="2">The sequence shown here is derived from an EMBL/GenBank/DDBJ whole genome shotgun (WGS) entry which is preliminary data.</text>
</comment>
<sequence length="93" mass="10576">MEDFWLPLGMAATFGAFTGALFRLTRKPGYERPFVFPLLGLVAGFTAFFIHLVLVWIANAPDWLLPVLVVLQVWLWLGPFGPKFKTRNEENGH</sequence>
<keyword evidence="1" id="KW-1133">Transmembrane helix</keyword>
<feature type="transmembrane region" description="Helical" evidence="1">
    <location>
        <begin position="63"/>
        <end position="81"/>
    </location>
</feature>
<dbReference type="RefSeq" id="WP_016415490.1">
    <property type="nucleotide sequence ID" value="NZ_AUAB01000018.1"/>
</dbReference>
<dbReference type="Proteomes" id="UP000014463">
    <property type="component" value="Unassembled WGS sequence"/>
</dbReference>
<dbReference type="PATRIC" id="fig|1121939.11.peg.994"/>
<feature type="transmembrane region" description="Helical" evidence="1">
    <location>
        <begin position="34"/>
        <end position="57"/>
    </location>
</feature>
<dbReference type="EMBL" id="ASTJ01000012">
    <property type="protein sequence ID" value="EPC03375.1"/>
    <property type="molecule type" value="Genomic_DNA"/>
</dbReference>
<keyword evidence="1" id="KW-0472">Membrane</keyword>
<organism evidence="2 3">
    <name type="scientific">Litchfieldella anticariensis (strain DSM 16096 / CECT 5854 / CIP 108499 / LMG 22089 / FP35)</name>
    <name type="common">Halomonas anticariensis</name>
    <dbReference type="NCBI Taxonomy" id="1121939"/>
    <lineage>
        <taxon>Bacteria</taxon>
        <taxon>Pseudomonadati</taxon>
        <taxon>Pseudomonadota</taxon>
        <taxon>Gammaproteobacteria</taxon>
        <taxon>Oceanospirillales</taxon>
        <taxon>Halomonadaceae</taxon>
        <taxon>Litchfieldella</taxon>
    </lineage>
</organism>
<proteinExistence type="predicted"/>
<evidence type="ECO:0000313" key="3">
    <source>
        <dbReference type="Proteomes" id="UP000014463"/>
    </source>
</evidence>
<feature type="transmembrane region" description="Helical" evidence="1">
    <location>
        <begin position="6"/>
        <end position="22"/>
    </location>
</feature>
<dbReference type="AlphaFoldDB" id="S2KN76"/>
<keyword evidence="1" id="KW-0812">Transmembrane</keyword>
<dbReference type="STRING" id="1121939.L861_17690"/>